<dbReference type="SUPFAM" id="SSF51735">
    <property type="entry name" value="NAD(P)-binding Rossmann-fold domains"/>
    <property type="match status" value="1"/>
</dbReference>
<dbReference type="Gene3D" id="3.40.50.720">
    <property type="entry name" value="NAD(P)-binding Rossmann-like Domain"/>
    <property type="match status" value="1"/>
</dbReference>
<dbReference type="InterPro" id="IPR036291">
    <property type="entry name" value="NAD(P)-bd_dom_sf"/>
</dbReference>
<dbReference type="Pfam" id="PF05368">
    <property type="entry name" value="NmrA"/>
    <property type="match status" value="1"/>
</dbReference>
<dbReference type="InterPro" id="IPR008030">
    <property type="entry name" value="NmrA-like"/>
</dbReference>
<dbReference type="Proteomes" id="UP000572817">
    <property type="component" value="Unassembled WGS sequence"/>
</dbReference>
<dbReference type="Gene3D" id="3.90.25.10">
    <property type="entry name" value="UDP-galactose 4-epimerase, domain 1"/>
    <property type="match status" value="1"/>
</dbReference>
<dbReference type="PANTHER" id="PTHR42748:SF7">
    <property type="entry name" value="NMRA LIKE REDOX SENSOR 1-RELATED"/>
    <property type="match status" value="1"/>
</dbReference>
<dbReference type="InterPro" id="IPR051164">
    <property type="entry name" value="NmrA-like_oxidored"/>
</dbReference>
<evidence type="ECO:0000313" key="4">
    <source>
        <dbReference type="EMBL" id="KAF4308178.1"/>
    </source>
</evidence>
<comment type="similarity">
    <text evidence="1">Belongs to the NmrA-type oxidoreductase family.</text>
</comment>
<sequence>MSKNILVTGATGKQGGALIKALLASNADFNIFGLTRSTTSASAKALQQQSPKIKLVQGDLDDPAPIFKSASNLWGVFSVQTPYGPNTSPDNEEKQGKALVDLALANNVKHFVYSSVDRGTERPLVPTPVPHFISKHHIEEYLRTKAAGSSMSYTIIQPAAFLDNFAGEFGPAFPAMWKAYLGEDKKLQVIATTDIGKAAAAAFLNPEKYAGREIPLAGDDLNYKELVRSFKEQTGGKDLPEAPQELAKGVVEGNEDLKAMWLWFADKGYGVDIAALKKEFPELLDYPTWLKKEGGY</sequence>
<keyword evidence="5" id="KW-1185">Reference proteome</keyword>
<protein>
    <submittedName>
        <fullName evidence="4">NmrA-like protein</fullName>
    </submittedName>
</protein>
<gene>
    <name evidence="4" type="ORF">GTA08_BOTSDO03525</name>
</gene>
<dbReference type="EMBL" id="WWBZ02000022">
    <property type="protein sequence ID" value="KAF4308178.1"/>
    <property type="molecule type" value="Genomic_DNA"/>
</dbReference>
<evidence type="ECO:0000259" key="3">
    <source>
        <dbReference type="Pfam" id="PF05368"/>
    </source>
</evidence>
<dbReference type="CDD" id="cd05251">
    <property type="entry name" value="NmrA_like_SDR_a"/>
    <property type="match status" value="1"/>
</dbReference>
<comment type="caution">
    <text evidence="4">The sequence shown here is derived from an EMBL/GenBank/DDBJ whole genome shotgun (WGS) entry which is preliminary data.</text>
</comment>
<reference evidence="4" key="1">
    <citation type="submission" date="2020-04" db="EMBL/GenBank/DDBJ databases">
        <title>Genome Assembly and Annotation of Botryosphaeria dothidea sdau 11-99, a Latent Pathogen of Apple Fruit Ring Rot in China.</title>
        <authorList>
            <person name="Yu C."/>
            <person name="Diao Y."/>
            <person name="Lu Q."/>
            <person name="Zhao J."/>
            <person name="Cui S."/>
            <person name="Peng C."/>
            <person name="He B."/>
            <person name="Liu H."/>
        </authorList>
    </citation>
    <scope>NUCLEOTIDE SEQUENCE [LARGE SCALE GENOMIC DNA]</scope>
    <source>
        <strain evidence="4">Sdau11-99</strain>
    </source>
</reference>
<dbReference type="GO" id="GO:0005634">
    <property type="term" value="C:nucleus"/>
    <property type="evidence" value="ECO:0007669"/>
    <property type="project" value="TreeGrafter"/>
</dbReference>
<keyword evidence="2" id="KW-0521">NADP</keyword>
<evidence type="ECO:0000256" key="1">
    <source>
        <dbReference type="ARBA" id="ARBA00006328"/>
    </source>
</evidence>
<accession>A0A8H4J008</accession>
<dbReference type="AlphaFoldDB" id="A0A8H4J008"/>
<proteinExistence type="inferred from homology"/>
<evidence type="ECO:0000256" key="2">
    <source>
        <dbReference type="ARBA" id="ARBA00022857"/>
    </source>
</evidence>
<dbReference type="OrthoDB" id="9997102at2759"/>
<evidence type="ECO:0000313" key="5">
    <source>
        <dbReference type="Proteomes" id="UP000572817"/>
    </source>
</evidence>
<dbReference type="PANTHER" id="PTHR42748">
    <property type="entry name" value="NITROGEN METABOLITE REPRESSION PROTEIN NMRA FAMILY MEMBER"/>
    <property type="match status" value="1"/>
</dbReference>
<name>A0A8H4J008_9PEZI</name>
<organism evidence="4 5">
    <name type="scientific">Botryosphaeria dothidea</name>
    <dbReference type="NCBI Taxonomy" id="55169"/>
    <lineage>
        <taxon>Eukaryota</taxon>
        <taxon>Fungi</taxon>
        <taxon>Dikarya</taxon>
        <taxon>Ascomycota</taxon>
        <taxon>Pezizomycotina</taxon>
        <taxon>Dothideomycetes</taxon>
        <taxon>Dothideomycetes incertae sedis</taxon>
        <taxon>Botryosphaeriales</taxon>
        <taxon>Botryosphaeriaceae</taxon>
        <taxon>Botryosphaeria</taxon>
    </lineage>
</organism>
<feature type="domain" description="NmrA-like" evidence="3">
    <location>
        <begin position="1"/>
        <end position="272"/>
    </location>
</feature>